<gene>
    <name evidence="1" type="ORF">U9M48_037286</name>
</gene>
<dbReference type="Gene3D" id="3.40.50.300">
    <property type="entry name" value="P-loop containing nucleotide triphosphate hydrolases"/>
    <property type="match status" value="1"/>
</dbReference>
<dbReference type="EMBL" id="CP144752">
    <property type="protein sequence ID" value="WVZ91066.1"/>
    <property type="molecule type" value="Genomic_DNA"/>
</dbReference>
<protein>
    <submittedName>
        <fullName evidence="1">Uncharacterized protein</fullName>
    </submittedName>
</protein>
<name>A0AAQ3UFN9_PASNO</name>
<proteinExistence type="predicted"/>
<evidence type="ECO:0000313" key="1">
    <source>
        <dbReference type="EMBL" id="WVZ91066.1"/>
    </source>
</evidence>
<sequence>MYGPGSLARVADLKYGALQEIDGAIAKLEGETGDNLMLTETIVDPEQIAEVLDDGRLMYGQARTVDSRNDVIIMASNLGAVHLLAGMMGKKSMKVARHAGGTQRDAT</sequence>
<reference evidence="1 2" key="1">
    <citation type="submission" date="2024-02" db="EMBL/GenBank/DDBJ databases">
        <title>High-quality chromosome-scale genome assembly of Pensacola bahiagrass (Paspalum notatum Flugge var. saurae).</title>
        <authorList>
            <person name="Vega J.M."/>
            <person name="Podio M."/>
            <person name="Orjuela J."/>
            <person name="Siena L.A."/>
            <person name="Pessino S.C."/>
            <person name="Combes M.C."/>
            <person name="Mariac C."/>
            <person name="Albertini E."/>
            <person name="Pupilli F."/>
            <person name="Ortiz J.P.A."/>
            <person name="Leblanc O."/>
        </authorList>
    </citation>
    <scope>NUCLEOTIDE SEQUENCE [LARGE SCALE GENOMIC DNA]</scope>
    <source>
        <strain evidence="1">R1</strain>
        <tissue evidence="1">Leaf</tissue>
    </source>
</reference>
<accession>A0AAQ3UFN9</accession>
<keyword evidence="2" id="KW-1185">Reference proteome</keyword>
<dbReference type="InterPro" id="IPR027417">
    <property type="entry name" value="P-loop_NTPase"/>
</dbReference>
<dbReference type="Proteomes" id="UP001341281">
    <property type="component" value="Chromosome 08"/>
</dbReference>
<dbReference type="AlphaFoldDB" id="A0AAQ3UFN9"/>
<organism evidence="1 2">
    <name type="scientific">Paspalum notatum var. saurae</name>
    <dbReference type="NCBI Taxonomy" id="547442"/>
    <lineage>
        <taxon>Eukaryota</taxon>
        <taxon>Viridiplantae</taxon>
        <taxon>Streptophyta</taxon>
        <taxon>Embryophyta</taxon>
        <taxon>Tracheophyta</taxon>
        <taxon>Spermatophyta</taxon>
        <taxon>Magnoliopsida</taxon>
        <taxon>Liliopsida</taxon>
        <taxon>Poales</taxon>
        <taxon>Poaceae</taxon>
        <taxon>PACMAD clade</taxon>
        <taxon>Panicoideae</taxon>
        <taxon>Andropogonodae</taxon>
        <taxon>Paspaleae</taxon>
        <taxon>Paspalinae</taxon>
        <taxon>Paspalum</taxon>
    </lineage>
</organism>
<evidence type="ECO:0000313" key="2">
    <source>
        <dbReference type="Proteomes" id="UP001341281"/>
    </source>
</evidence>